<evidence type="ECO:0000313" key="2">
    <source>
        <dbReference type="Proteomes" id="UP000315295"/>
    </source>
</evidence>
<accession>A0A540N0Y4</accession>
<reference evidence="1 2" key="1">
    <citation type="journal article" date="2019" name="G3 (Bethesda)">
        <title>Sequencing of a Wild Apple (Malus baccata) Genome Unravels the Differences Between Cultivated and Wild Apple Species Regarding Disease Resistance and Cold Tolerance.</title>
        <authorList>
            <person name="Chen X."/>
        </authorList>
    </citation>
    <scope>NUCLEOTIDE SEQUENCE [LARGE SCALE GENOMIC DNA]</scope>
    <source>
        <strain evidence="2">cv. Shandingzi</strain>
        <tissue evidence="1">Leaves</tissue>
    </source>
</reference>
<sequence>MKFGGKKSRHPAVVVSQIEPFPFSLSLFQSEVQSSAGQLSEQIRQENWKEKQQKRTKCSSSGRKLKLDHHCSKAWIRKLKIWVLLCSGNYKDPERRNGVNNAAINAAAYKENLRIFRERVVFLVYFYFFCKRIAG</sequence>
<gene>
    <name evidence="1" type="ORF">C1H46_009695</name>
</gene>
<dbReference type="Proteomes" id="UP000315295">
    <property type="component" value="Unassembled WGS sequence"/>
</dbReference>
<dbReference type="AlphaFoldDB" id="A0A540N0Y4"/>
<proteinExistence type="predicted"/>
<comment type="caution">
    <text evidence="1">The sequence shown here is derived from an EMBL/GenBank/DDBJ whole genome shotgun (WGS) entry which is preliminary data.</text>
</comment>
<dbReference type="EMBL" id="VIEB01000135">
    <property type="protein sequence ID" value="TQE04712.1"/>
    <property type="molecule type" value="Genomic_DNA"/>
</dbReference>
<name>A0A540N0Y4_MALBA</name>
<organism evidence="1 2">
    <name type="scientific">Malus baccata</name>
    <name type="common">Siberian crab apple</name>
    <name type="synonym">Pyrus baccata</name>
    <dbReference type="NCBI Taxonomy" id="106549"/>
    <lineage>
        <taxon>Eukaryota</taxon>
        <taxon>Viridiplantae</taxon>
        <taxon>Streptophyta</taxon>
        <taxon>Embryophyta</taxon>
        <taxon>Tracheophyta</taxon>
        <taxon>Spermatophyta</taxon>
        <taxon>Magnoliopsida</taxon>
        <taxon>eudicotyledons</taxon>
        <taxon>Gunneridae</taxon>
        <taxon>Pentapetalae</taxon>
        <taxon>rosids</taxon>
        <taxon>fabids</taxon>
        <taxon>Rosales</taxon>
        <taxon>Rosaceae</taxon>
        <taxon>Amygdaloideae</taxon>
        <taxon>Maleae</taxon>
        <taxon>Malus</taxon>
    </lineage>
</organism>
<keyword evidence="2" id="KW-1185">Reference proteome</keyword>
<evidence type="ECO:0000313" key="1">
    <source>
        <dbReference type="EMBL" id="TQE04712.1"/>
    </source>
</evidence>
<protein>
    <submittedName>
        <fullName evidence="1">Uncharacterized protein</fullName>
    </submittedName>
</protein>